<protein>
    <submittedName>
        <fullName evidence="1">Uncharacterized protein</fullName>
    </submittedName>
</protein>
<gene>
    <name evidence="1" type="ORF">SPACI_054890</name>
</gene>
<proteinExistence type="predicted"/>
<dbReference type="EMBL" id="CP155571">
    <property type="protein sequence ID" value="XFO75369.1"/>
    <property type="molecule type" value="Genomic_DNA"/>
</dbReference>
<evidence type="ECO:0000313" key="1">
    <source>
        <dbReference type="EMBL" id="XFO75369.1"/>
    </source>
</evidence>
<keyword evidence="2" id="KW-1185">Reference proteome</keyword>
<dbReference type="Proteomes" id="UP000216052">
    <property type="component" value="Chromosome"/>
</dbReference>
<evidence type="ECO:0000313" key="2">
    <source>
        <dbReference type="Proteomes" id="UP000216052"/>
    </source>
</evidence>
<reference evidence="1" key="1">
    <citation type="submission" date="2024-05" db="EMBL/GenBank/DDBJ databases">
        <title>Isolation and characterization of Sporomusa carbonis sp. nov., a carboxydotrophic hydrogenogen in the genus of Sporomusa isolated from a charcoal burning pile.</title>
        <authorList>
            <person name="Boeer T."/>
            <person name="Rosenbaum F."/>
            <person name="Eysell L."/>
            <person name="Mueller V."/>
            <person name="Daniel R."/>
            <person name="Poehlein A."/>
        </authorList>
    </citation>
    <scope>NUCLEOTIDE SEQUENCE [LARGE SCALE GENOMIC DNA]</scope>
    <source>
        <strain evidence="1">DSM 3132</strain>
    </source>
</reference>
<sequence length="105" mass="11807">MPKTIALAHYNQKLANELTHQGFLVVDGTYSSRPGQTADAYLYTSYRPDTDDGCLCRHEPADICLGNYHYTIIDHPATIYLNITGLTTDQIADRLHRELARSARP</sequence>
<accession>A0ABZ3JAA1</accession>
<name>A0ABZ3JAA1_SPOA4</name>
<organism evidence="1 2">
    <name type="scientific">Sporomusa acidovorans (strain ATCC 49682 / DSM 3132 / Mol)</name>
    <dbReference type="NCBI Taxonomy" id="1123286"/>
    <lineage>
        <taxon>Bacteria</taxon>
        <taxon>Bacillati</taxon>
        <taxon>Bacillota</taxon>
        <taxon>Negativicutes</taxon>
        <taxon>Selenomonadales</taxon>
        <taxon>Sporomusaceae</taxon>
        <taxon>Sporomusa</taxon>
    </lineage>
</organism>
<dbReference type="RefSeq" id="WP_143122514.1">
    <property type="nucleotide sequence ID" value="NZ_CP155571.1"/>
</dbReference>